<feature type="compositionally biased region" description="Low complexity" evidence="10">
    <location>
        <begin position="320"/>
        <end position="330"/>
    </location>
</feature>
<dbReference type="PROSITE" id="PS50823">
    <property type="entry name" value="KH_TYPE_2"/>
    <property type="match status" value="1"/>
</dbReference>
<protein>
    <recommendedName>
        <fullName evidence="7 8">Small ribosomal subunit protein uS3</fullName>
    </recommendedName>
</protein>
<dbReference type="PANTHER" id="PTHR11760">
    <property type="entry name" value="30S/40S RIBOSOMAL PROTEIN S3"/>
    <property type="match status" value="1"/>
</dbReference>
<dbReference type="NCBIfam" id="TIGR01009">
    <property type="entry name" value="rpsC_bact"/>
    <property type="match status" value="1"/>
</dbReference>
<evidence type="ECO:0000256" key="6">
    <source>
        <dbReference type="ARBA" id="ARBA00024998"/>
    </source>
</evidence>
<dbReference type="InterPro" id="IPR018280">
    <property type="entry name" value="Ribosomal_uS3_CS"/>
</dbReference>
<dbReference type="Proteomes" id="UP000614410">
    <property type="component" value="Unassembled WGS sequence"/>
</dbReference>
<dbReference type="InterPro" id="IPR009019">
    <property type="entry name" value="KH_sf_prok-type"/>
</dbReference>
<evidence type="ECO:0000256" key="10">
    <source>
        <dbReference type="SAM" id="MobiDB-lite"/>
    </source>
</evidence>
<evidence type="ECO:0000256" key="1">
    <source>
        <dbReference type="ARBA" id="ARBA00010761"/>
    </source>
</evidence>
<dbReference type="GO" id="GO:0006412">
    <property type="term" value="P:translation"/>
    <property type="evidence" value="ECO:0007669"/>
    <property type="project" value="UniProtKB-UniRule"/>
</dbReference>
<dbReference type="InterPro" id="IPR005704">
    <property type="entry name" value="Ribosomal_uS3_bac-typ"/>
</dbReference>
<dbReference type="CDD" id="cd02412">
    <property type="entry name" value="KH-II_30S_S3"/>
    <property type="match status" value="1"/>
</dbReference>
<keyword evidence="4 8" id="KW-0689">Ribosomal protein</keyword>
<dbReference type="Gene3D" id="3.30.300.20">
    <property type="match status" value="1"/>
</dbReference>
<dbReference type="SMART" id="SM00322">
    <property type="entry name" value="KH"/>
    <property type="match status" value="1"/>
</dbReference>
<dbReference type="Pfam" id="PF00189">
    <property type="entry name" value="Ribosomal_S3_C"/>
    <property type="match status" value="1"/>
</dbReference>
<dbReference type="SUPFAM" id="SSF54814">
    <property type="entry name" value="Prokaryotic type KH domain (KH-domain type II)"/>
    <property type="match status" value="1"/>
</dbReference>
<evidence type="ECO:0000256" key="8">
    <source>
        <dbReference type="HAMAP-Rule" id="MF_01309"/>
    </source>
</evidence>
<dbReference type="GO" id="GO:0003729">
    <property type="term" value="F:mRNA binding"/>
    <property type="evidence" value="ECO:0007669"/>
    <property type="project" value="UniProtKB-UniRule"/>
</dbReference>
<sequence length="354" mass="37737">MGQKVHPIGFRLGVYRNWDSRWYADKDYTALLHEDIAIRRLIGGRLRNAGVARIETERRGNELTVTIQTAKPGIVIGKQGASVDALRDELEKITAKKVRVTIHEIKTPELDAKLVAENVASQLEKRIAFRRALKQTLLRSMRAGARGVKIQVSGRLGGAEMSRREWDRGGRVPLHTLRANIDYGQSEARTTFGRIGVQAWVYKGDFVTATGDPISGTGARESDDESTEALERVPAAASPEAAARGRAAAAVPTAVAEPVTATAVAPAPAAVLTQEANTDAEPETETETDPDEAVVAAVGEIPEDGEKVEKLASKRKAPVAAKKSTARAPAKPAPARKPVAGKPASGAGAAVEEE</sequence>
<evidence type="ECO:0000256" key="2">
    <source>
        <dbReference type="ARBA" id="ARBA00022730"/>
    </source>
</evidence>
<evidence type="ECO:0000256" key="9">
    <source>
        <dbReference type="RuleBase" id="RU003624"/>
    </source>
</evidence>
<accession>A0A934KP60</accession>
<dbReference type="InterPro" id="IPR004044">
    <property type="entry name" value="KH_dom_type_2"/>
</dbReference>
<dbReference type="Gene3D" id="3.30.1140.32">
    <property type="entry name" value="Ribosomal protein S3, C-terminal domain"/>
    <property type="match status" value="1"/>
</dbReference>
<dbReference type="GO" id="GO:0022627">
    <property type="term" value="C:cytosolic small ribosomal subunit"/>
    <property type="evidence" value="ECO:0007669"/>
    <property type="project" value="TreeGrafter"/>
</dbReference>
<gene>
    <name evidence="8 12" type="primary">rpsC</name>
    <name evidence="12" type="ORF">JF887_11210</name>
</gene>
<evidence type="ECO:0000256" key="4">
    <source>
        <dbReference type="ARBA" id="ARBA00022980"/>
    </source>
</evidence>
<comment type="caution">
    <text evidence="12">The sequence shown here is derived from an EMBL/GenBank/DDBJ whole genome shotgun (WGS) entry which is preliminary data.</text>
</comment>
<reference evidence="12 13" key="1">
    <citation type="submission" date="2020-10" db="EMBL/GenBank/DDBJ databases">
        <title>Ca. Dormibacterota MAGs.</title>
        <authorList>
            <person name="Montgomery K."/>
        </authorList>
    </citation>
    <scope>NUCLEOTIDE SEQUENCE [LARGE SCALE GENOMIC DNA]</scope>
    <source>
        <strain evidence="12">Mitchell_Peninsula_5</strain>
    </source>
</reference>
<comment type="similarity">
    <text evidence="1 8 9">Belongs to the universal ribosomal protein uS3 family.</text>
</comment>
<keyword evidence="5 8" id="KW-0687">Ribonucleoprotein</keyword>
<dbReference type="Pfam" id="PF07650">
    <property type="entry name" value="KH_2"/>
    <property type="match status" value="1"/>
</dbReference>
<dbReference type="HAMAP" id="MF_01309_B">
    <property type="entry name" value="Ribosomal_uS3_B"/>
    <property type="match status" value="1"/>
</dbReference>
<comment type="function">
    <text evidence="6 8">Binds the lower part of the 30S subunit head. Binds mRNA in the 70S ribosome, positioning it for translation.</text>
</comment>
<evidence type="ECO:0000313" key="12">
    <source>
        <dbReference type="EMBL" id="MBJ7609979.1"/>
    </source>
</evidence>
<dbReference type="EMBL" id="JAEKNN010000054">
    <property type="protein sequence ID" value="MBJ7609979.1"/>
    <property type="molecule type" value="Genomic_DNA"/>
</dbReference>
<dbReference type="InterPro" id="IPR057258">
    <property type="entry name" value="Ribosomal_uS3"/>
</dbReference>
<dbReference type="AlphaFoldDB" id="A0A934KP60"/>
<feature type="region of interest" description="Disordered" evidence="10">
    <location>
        <begin position="300"/>
        <end position="354"/>
    </location>
</feature>
<evidence type="ECO:0000256" key="7">
    <source>
        <dbReference type="ARBA" id="ARBA00035257"/>
    </source>
</evidence>
<dbReference type="InterPro" id="IPR004087">
    <property type="entry name" value="KH_dom"/>
</dbReference>
<proteinExistence type="inferred from homology"/>
<evidence type="ECO:0000256" key="3">
    <source>
        <dbReference type="ARBA" id="ARBA00022884"/>
    </source>
</evidence>
<evidence type="ECO:0000259" key="11">
    <source>
        <dbReference type="PROSITE" id="PS50823"/>
    </source>
</evidence>
<dbReference type="InterPro" id="IPR036419">
    <property type="entry name" value="Ribosomal_S3_C_sf"/>
</dbReference>
<evidence type="ECO:0000313" key="13">
    <source>
        <dbReference type="Proteomes" id="UP000614410"/>
    </source>
</evidence>
<dbReference type="GO" id="GO:0003735">
    <property type="term" value="F:structural constituent of ribosome"/>
    <property type="evidence" value="ECO:0007669"/>
    <property type="project" value="InterPro"/>
</dbReference>
<dbReference type="PANTHER" id="PTHR11760:SF19">
    <property type="entry name" value="SMALL RIBOSOMAL SUBUNIT PROTEIN US3C"/>
    <property type="match status" value="1"/>
</dbReference>
<feature type="domain" description="KH type-2" evidence="11">
    <location>
        <begin position="38"/>
        <end position="106"/>
    </location>
</feature>
<keyword evidence="3 8" id="KW-0694">RNA-binding</keyword>
<dbReference type="FunFam" id="3.30.300.20:FF:000001">
    <property type="entry name" value="30S ribosomal protein S3"/>
    <property type="match status" value="1"/>
</dbReference>
<evidence type="ECO:0000256" key="5">
    <source>
        <dbReference type="ARBA" id="ARBA00023274"/>
    </source>
</evidence>
<name>A0A934KP60_9BACT</name>
<dbReference type="SUPFAM" id="SSF54821">
    <property type="entry name" value="Ribosomal protein S3 C-terminal domain"/>
    <property type="match status" value="1"/>
</dbReference>
<organism evidence="12 13">
    <name type="scientific">Candidatus Amunia macphersoniae</name>
    <dbReference type="NCBI Taxonomy" id="3127014"/>
    <lineage>
        <taxon>Bacteria</taxon>
        <taxon>Bacillati</taxon>
        <taxon>Candidatus Dormiibacterota</taxon>
        <taxon>Candidatus Dormibacteria</taxon>
        <taxon>Candidatus Aeolococcales</taxon>
        <taxon>Candidatus Aeolococcaceae</taxon>
        <taxon>Candidatus Amunia</taxon>
    </lineage>
</organism>
<keyword evidence="2 8" id="KW-0699">rRNA-binding</keyword>
<dbReference type="GO" id="GO:0019843">
    <property type="term" value="F:rRNA binding"/>
    <property type="evidence" value="ECO:0007669"/>
    <property type="project" value="UniProtKB-UniRule"/>
</dbReference>
<dbReference type="InterPro" id="IPR001351">
    <property type="entry name" value="Ribosomal_uS3_C"/>
</dbReference>
<dbReference type="InterPro" id="IPR015946">
    <property type="entry name" value="KH_dom-like_a/b"/>
</dbReference>
<comment type="subunit">
    <text evidence="8">Part of the 30S ribosomal subunit. Forms a tight complex with proteins S10 and S14.</text>
</comment>
<dbReference type="PROSITE" id="PS00548">
    <property type="entry name" value="RIBOSOMAL_S3"/>
    <property type="match status" value="1"/>
</dbReference>